<dbReference type="AlphaFoldDB" id="A0A444B9J8"/>
<dbReference type="EMBL" id="PIPF01000002">
    <property type="protein sequence ID" value="RWU85110.1"/>
    <property type="molecule type" value="Genomic_DNA"/>
</dbReference>
<sequence>MVPGGSSPGDQELRLGQWRQLVIVTRDKVMTNQSGRTPVFSIARLRSASSQSSCCASWSDISVTA</sequence>
<dbReference type="Proteomes" id="UP000288711">
    <property type="component" value="Unassembled WGS sequence"/>
</dbReference>
<proteinExistence type="predicted"/>
<evidence type="ECO:0000313" key="1">
    <source>
        <dbReference type="EMBL" id="RWU85110.1"/>
    </source>
</evidence>
<comment type="caution">
    <text evidence="1">The sequence shown here is derived from an EMBL/GenBank/DDBJ whole genome shotgun (WGS) entry which is preliminary data.</text>
</comment>
<accession>A0A444B9J8</accession>
<name>A0A444B9J8_9MICO</name>
<organism evidence="1 2">
    <name type="scientific">Janibacter hoylei PVAS-1</name>
    <dbReference type="NCBI Taxonomy" id="1210046"/>
    <lineage>
        <taxon>Bacteria</taxon>
        <taxon>Bacillati</taxon>
        <taxon>Actinomycetota</taxon>
        <taxon>Actinomycetes</taxon>
        <taxon>Micrococcales</taxon>
        <taxon>Intrasporangiaceae</taxon>
        <taxon>Janibacter</taxon>
    </lineage>
</organism>
<gene>
    <name evidence="1" type="ORF">CWN80_02885</name>
</gene>
<protein>
    <submittedName>
        <fullName evidence="1">Uncharacterized protein</fullName>
    </submittedName>
</protein>
<evidence type="ECO:0000313" key="2">
    <source>
        <dbReference type="Proteomes" id="UP000288711"/>
    </source>
</evidence>
<reference evidence="1 2" key="1">
    <citation type="journal article" date="2009" name="Int. J. Syst. Evol. Microbiol.">
        <title>Janibacter hoylei sp. nov., Bacillus isronensis sp. nov. and Bacillus aryabhattai sp. nov., isolated from cryotubes used for collecting air from the upper atmosphere.</title>
        <authorList>
            <person name="Shivaji S."/>
            <person name="Chaturvedi P."/>
            <person name="Begum Z."/>
            <person name="Pindi P.K."/>
            <person name="Manorama R."/>
            <person name="Padmanaban D.A."/>
            <person name="Shouche Y.S."/>
            <person name="Pawar S."/>
            <person name="Vaishampayan P."/>
            <person name="Dutt C.B."/>
            <person name="Datta G.N."/>
            <person name="Manchanda R.K."/>
            <person name="Rao U.R."/>
            <person name="Bhargava P.M."/>
            <person name="Narlikar J.V."/>
        </authorList>
    </citation>
    <scope>NUCLEOTIDE SEQUENCE [LARGE SCALE GENOMIC DNA]</scope>
    <source>
        <strain evidence="1 2">PVAS-1</strain>
    </source>
</reference>
<keyword evidence="2" id="KW-1185">Reference proteome</keyword>